<evidence type="ECO:0000313" key="3">
    <source>
        <dbReference type="Proteomes" id="UP000058114"/>
    </source>
</evidence>
<dbReference type="AlphaFoldDB" id="A0A0S2SNT9"/>
<dbReference type="GO" id="GO:0043856">
    <property type="term" value="F:anti-sigma factor antagonist activity"/>
    <property type="evidence" value="ECO:0007669"/>
    <property type="project" value="TreeGrafter"/>
</dbReference>
<dbReference type="Pfam" id="PF01740">
    <property type="entry name" value="STAS"/>
    <property type="match status" value="1"/>
</dbReference>
<dbReference type="PANTHER" id="PTHR33495">
    <property type="entry name" value="ANTI-SIGMA FACTOR ANTAGONIST TM_1081-RELATED-RELATED"/>
    <property type="match status" value="1"/>
</dbReference>
<evidence type="ECO:0000313" key="2">
    <source>
        <dbReference type="EMBL" id="ALP43386.1"/>
    </source>
</evidence>
<name>A0A0S2SNT9_9GAMM</name>
<dbReference type="EMBL" id="CP013067">
    <property type="protein sequence ID" value="ALP43386.1"/>
    <property type="molecule type" value="Genomic_DNA"/>
</dbReference>
<dbReference type="Gene3D" id="3.30.750.24">
    <property type="entry name" value="STAS domain"/>
    <property type="match status" value="1"/>
</dbReference>
<reference evidence="2 3" key="2">
    <citation type="journal article" date="2016" name="Genome Announc.">
        <title>Complete Genome Sequence of the Highly Virulent Aeromonas schubertii Strain WL1483, Isolated from Diseased Snakehead Fish (Channa argus) in China.</title>
        <authorList>
            <person name="Liu L."/>
            <person name="Li N."/>
            <person name="Zhang D."/>
            <person name="Fu X."/>
            <person name="Shi C."/>
            <person name="Lin Q."/>
            <person name="Hao G."/>
        </authorList>
    </citation>
    <scope>NUCLEOTIDE SEQUENCE [LARGE SCALE GENOMIC DNA]</scope>
    <source>
        <strain evidence="2 3">WL1483</strain>
    </source>
</reference>
<reference evidence="3" key="1">
    <citation type="submission" date="2015-10" db="EMBL/GenBank/DDBJ databases">
        <title>Complete Genome Sequence of Aeromonas schubertii strain WL1483.</title>
        <authorList>
            <person name="Liu L."/>
        </authorList>
    </citation>
    <scope>NUCLEOTIDE SEQUENCE [LARGE SCALE GENOMIC DNA]</scope>
    <source>
        <strain evidence="3">WL1483</strain>
    </source>
</reference>
<dbReference type="PATRIC" id="fig|652.5.peg.2234"/>
<organism evidence="2 3">
    <name type="scientific">Aeromonas schubertii</name>
    <dbReference type="NCBI Taxonomy" id="652"/>
    <lineage>
        <taxon>Bacteria</taxon>
        <taxon>Pseudomonadati</taxon>
        <taxon>Pseudomonadota</taxon>
        <taxon>Gammaproteobacteria</taxon>
        <taxon>Aeromonadales</taxon>
        <taxon>Aeromonadaceae</taxon>
        <taxon>Aeromonas</taxon>
    </lineage>
</organism>
<gene>
    <name evidence="2" type="ORF">WL1483_3967</name>
</gene>
<accession>A0A0S2SNT9</accession>
<evidence type="ECO:0000259" key="1">
    <source>
        <dbReference type="PROSITE" id="PS50801"/>
    </source>
</evidence>
<dbReference type="RefSeq" id="WP_060586141.1">
    <property type="nucleotide sequence ID" value="NZ_CP013067.1"/>
</dbReference>
<dbReference type="SUPFAM" id="SSF52091">
    <property type="entry name" value="SpoIIaa-like"/>
    <property type="match status" value="1"/>
</dbReference>
<dbReference type="CDD" id="cd07043">
    <property type="entry name" value="STAS_anti-anti-sigma_factors"/>
    <property type="match status" value="1"/>
</dbReference>
<sequence length="114" mass="12709">MNTMRYELNGAQVLVLDKEVDAVTVNELRGVLDELSVHQGDVVADLSEVYFIDSSGIGALVFLYKRLIMNGHRLTLICGPGQPRDLLEMLHISKVIPCFESQKSYLQQSTRVAS</sequence>
<protein>
    <submittedName>
        <fullName evidence="2">Anti-sigma factor antagonist</fullName>
    </submittedName>
</protein>
<dbReference type="KEGG" id="asr:WL1483_3967"/>
<proteinExistence type="predicted"/>
<dbReference type="InterPro" id="IPR036513">
    <property type="entry name" value="STAS_dom_sf"/>
</dbReference>
<feature type="domain" description="STAS" evidence="1">
    <location>
        <begin position="1"/>
        <end position="109"/>
    </location>
</feature>
<dbReference type="InterPro" id="IPR002645">
    <property type="entry name" value="STAS_dom"/>
</dbReference>
<dbReference type="Proteomes" id="UP000058114">
    <property type="component" value="Chromosome"/>
</dbReference>
<dbReference type="PROSITE" id="PS50801">
    <property type="entry name" value="STAS"/>
    <property type="match status" value="1"/>
</dbReference>
<dbReference type="PANTHER" id="PTHR33495:SF2">
    <property type="entry name" value="ANTI-SIGMA FACTOR ANTAGONIST TM_1081-RELATED"/>
    <property type="match status" value="1"/>
</dbReference>